<protein>
    <submittedName>
        <fullName evidence="3">Uncharacterized protein</fullName>
    </submittedName>
</protein>
<sequence length="391" mass="41781">MVRRFFVVFLAVSGLLALTHVARATIPGLRGDSTVAQQVAWLRQVAPSAAPRMQELFPEGEFFTWALTGLAAGHLARQDIDRQSHLELLDEAITRTGLPAVTRRFGTHPGPLPHGTFHHGWRLLLLTDRAALTGEPSHLAEMSDQAEAIVAALSHDPFPDSYPGAAWPCDVVVALAAAHRADALLPVPDLAQVTRDWFVAAAGHLDPVTGLLVHRIGDQRSRATSQSIIQTFLPDIDPDLARTQWPRYKEHFLTRRLGLVGIREHPHGIEGGSDVDSGPLVAGVSLSASAVTLAAARRNGDHRLATVLDREAELVGLPLPLPGGRASALGLLPVGDAFLAWARSVELAPDTGAAAPQPRWWLFWLLSLLPVGGAAALGISARGSRAGRMGV</sequence>
<keyword evidence="2" id="KW-0732">Signal</keyword>
<feature type="chain" id="PRO_5018084863" evidence="2">
    <location>
        <begin position="25"/>
        <end position="391"/>
    </location>
</feature>
<evidence type="ECO:0000256" key="1">
    <source>
        <dbReference type="SAM" id="Phobius"/>
    </source>
</evidence>
<dbReference type="Proteomes" id="UP000280819">
    <property type="component" value="Unassembled WGS sequence"/>
</dbReference>
<name>A0A3P1T8X6_9ACTN</name>
<keyword evidence="1" id="KW-0812">Transmembrane</keyword>
<keyword evidence="1" id="KW-1133">Transmembrane helix</keyword>
<evidence type="ECO:0000313" key="4">
    <source>
        <dbReference type="Proteomes" id="UP000280819"/>
    </source>
</evidence>
<organism evidence="3 4">
    <name type="scientific">Arachnia propionica</name>
    <dbReference type="NCBI Taxonomy" id="1750"/>
    <lineage>
        <taxon>Bacteria</taxon>
        <taxon>Bacillati</taxon>
        <taxon>Actinomycetota</taxon>
        <taxon>Actinomycetes</taxon>
        <taxon>Propionibacteriales</taxon>
        <taxon>Propionibacteriaceae</taxon>
        <taxon>Arachnia</taxon>
    </lineage>
</organism>
<gene>
    <name evidence="3" type="ORF">EII34_05890</name>
</gene>
<accession>A0A3P1T8X6</accession>
<dbReference type="RefSeq" id="WP_124843892.1">
    <property type="nucleotide sequence ID" value="NZ_RQZG01000005.1"/>
</dbReference>
<dbReference type="OrthoDB" id="871494at2"/>
<feature type="transmembrane region" description="Helical" evidence="1">
    <location>
        <begin position="360"/>
        <end position="379"/>
    </location>
</feature>
<evidence type="ECO:0000256" key="2">
    <source>
        <dbReference type="SAM" id="SignalP"/>
    </source>
</evidence>
<feature type="signal peptide" evidence="2">
    <location>
        <begin position="1"/>
        <end position="24"/>
    </location>
</feature>
<comment type="caution">
    <text evidence="3">The sequence shown here is derived from an EMBL/GenBank/DDBJ whole genome shotgun (WGS) entry which is preliminary data.</text>
</comment>
<evidence type="ECO:0000313" key="3">
    <source>
        <dbReference type="EMBL" id="RRD05738.1"/>
    </source>
</evidence>
<reference evidence="3 4" key="1">
    <citation type="submission" date="2018-11" db="EMBL/GenBank/DDBJ databases">
        <title>Genomes From Bacteria Associated with the Canine Oral Cavity: a Test Case for Automated Genome-Based Taxonomic Assignment.</title>
        <authorList>
            <person name="Coil D.A."/>
            <person name="Jospin G."/>
            <person name="Darling A.E."/>
            <person name="Wallis C."/>
            <person name="Davis I.J."/>
            <person name="Harris S."/>
            <person name="Eisen J.A."/>
            <person name="Holcombe L.J."/>
            <person name="O'Flynn C."/>
        </authorList>
    </citation>
    <scope>NUCLEOTIDE SEQUENCE [LARGE SCALE GENOMIC DNA]</scope>
    <source>
        <strain evidence="3 4">OH887_COT-365</strain>
    </source>
</reference>
<proteinExistence type="predicted"/>
<dbReference type="EMBL" id="RQZG01000005">
    <property type="protein sequence ID" value="RRD05738.1"/>
    <property type="molecule type" value="Genomic_DNA"/>
</dbReference>
<keyword evidence="1" id="KW-0472">Membrane</keyword>
<dbReference type="AlphaFoldDB" id="A0A3P1T8X6"/>